<gene>
    <name evidence="1" type="ORF">NCTC12714_01128</name>
</gene>
<keyword evidence="2" id="KW-1185">Reference proteome</keyword>
<dbReference type="Proteomes" id="UP000255139">
    <property type="component" value="Unassembled WGS sequence"/>
</dbReference>
<reference evidence="1 2" key="1">
    <citation type="submission" date="2018-06" db="EMBL/GenBank/DDBJ databases">
        <authorList>
            <consortium name="Pathogen Informatics"/>
            <person name="Doyle S."/>
        </authorList>
    </citation>
    <scope>NUCLEOTIDE SEQUENCE [LARGE SCALE GENOMIC DNA]</scope>
    <source>
        <strain evidence="1 2">NCTC12714</strain>
    </source>
</reference>
<protein>
    <submittedName>
        <fullName evidence="1">CfrBI restriction endonuclease family protein</fullName>
    </submittedName>
</protein>
<evidence type="ECO:0000313" key="1">
    <source>
        <dbReference type="EMBL" id="STQ86323.1"/>
    </source>
</evidence>
<sequence length="89" mass="10643">MRFDSIIINKTIEKLLKGEDYREEVINVINLEFLDFALDFFRQILEAKLNDESINLDWYKKHFINDKTIKPDEVAIFAGMNKKQSAIFW</sequence>
<keyword evidence="1" id="KW-0255">Endonuclease</keyword>
<keyword evidence="1" id="KW-0540">Nuclease</keyword>
<evidence type="ECO:0000313" key="2">
    <source>
        <dbReference type="Proteomes" id="UP000255139"/>
    </source>
</evidence>
<keyword evidence="1" id="KW-0378">Hydrolase</keyword>
<organism evidence="1 2">
    <name type="scientific">Helicobacter muridarum</name>
    <dbReference type="NCBI Taxonomy" id="216"/>
    <lineage>
        <taxon>Bacteria</taxon>
        <taxon>Pseudomonadati</taxon>
        <taxon>Campylobacterota</taxon>
        <taxon>Epsilonproteobacteria</taxon>
        <taxon>Campylobacterales</taxon>
        <taxon>Helicobacteraceae</taxon>
        <taxon>Helicobacter</taxon>
    </lineage>
</organism>
<dbReference type="REBASE" id="432138">
    <property type="entry name" value="Hmu12714IVP"/>
</dbReference>
<name>A0A377PXK2_9HELI</name>
<dbReference type="GO" id="GO:0004519">
    <property type="term" value="F:endonuclease activity"/>
    <property type="evidence" value="ECO:0007669"/>
    <property type="project" value="UniProtKB-KW"/>
</dbReference>
<accession>A0A377PXK2</accession>
<dbReference type="EMBL" id="UGJE01000002">
    <property type="protein sequence ID" value="STQ86323.1"/>
    <property type="molecule type" value="Genomic_DNA"/>
</dbReference>
<proteinExistence type="predicted"/>
<dbReference type="AlphaFoldDB" id="A0A377PXK2"/>